<feature type="region of interest" description="Disordered" evidence="1">
    <location>
        <begin position="74"/>
        <end position="147"/>
    </location>
</feature>
<feature type="compositionally biased region" description="Polar residues" evidence="1">
    <location>
        <begin position="183"/>
        <end position="202"/>
    </location>
</feature>
<feature type="compositionally biased region" description="Pro residues" evidence="1">
    <location>
        <begin position="321"/>
        <end position="332"/>
    </location>
</feature>
<evidence type="ECO:0000313" key="3">
    <source>
        <dbReference type="EMBL" id="CAL1585850.1"/>
    </source>
</evidence>
<keyword evidence="2" id="KW-1133">Transmembrane helix</keyword>
<feature type="transmembrane region" description="Helical" evidence="2">
    <location>
        <begin position="361"/>
        <end position="382"/>
    </location>
</feature>
<feature type="compositionally biased region" description="Polar residues" evidence="1">
    <location>
        <begin position="224"/>
        <end position="266"/>
    </location>
</feature>
<accession>A0AAV2K9Y9</accession>
<protein>
    <recommendedName>
        <fullName evidence="5">Armadillo-like helical domain-containing protein 4</fullName>
    </recommendedName>
</protein>
<dbReference type="EMBL" id="OZ035839">
    <property type="protein sequence ID" value="CAL1585850.1"/>
    <property type="molecule type" value="Genomic_DNA"/>
</dbReference>
<dbReference type="PANTHER" id="PTHR21585:SF0">
    <property type="entry name" value="ARMADILLO-LIKE HELICAL DOMAIN-CONTAINING PROTEIN 4"/>
    <property type="match status" value="1"/>
</dbReference>
<dbReference type="Proteomes" id="UP001497482">
    <property type="component" value="Chromosome 17"/>
</dbReference>
<keyword evidence="2" id="KW-0812">Transmembrane</keyword>
<sequence>MFLASSVYTHPPQKPDPPCSLRVCSEMETAWILLFSVLCLCVRGTPLSSLSPLQDSDVVTPAASSLNIDMARTEAGHRGPDLGTSAGQWSSAKAVKRIRQTPNTDATTEEDVSEGPATANDDEKTSEEESPETWLSALGPDDVPKQMSTMTSLQDSLMLPALGLLPRDEGSESVWTEAARTSGAYSTSPQAQDEATESTMSLESQPLIFEPLEDVSPEEALSDHTVTVETDSEASPPQTSTTELQGPIRSSDSAGASDLQGSPQSQTTVTMTTVAMITQHHTKSRARFNQMESDEDADEDEENSEESVEDSEEVQTGAPGAPTPPPYNIIPPPPVWVQHNQGLMRSWVELIREKAGYVSGMLAPVGIGISGALLLVGALYSIRIIHRKRRDSFKHQRRKSRQPEQPREPGVSGQDQAMLLADSSEDEF</sequence>
<feature type="region of interest" description="Disordered" evidence="1">
    <location>
        <begin position="280"/>
        <end position="332"/>
    </location>
</feature>
<feature type="region of interest" description="Disordered" evidence="1">
    <location>
        <begin position="219"/>
        <end position="268"/>
    </location>
</feature>
<dbReference type="InterPro" id="IPR031524">
    <property type="entry name" value="ARMH4"/>
</dbReference>
<keyword evidence="2" id="KW-0472">Membrane</keyword>
<evidence type="ECO:0008006" key="5">
    <source>
        <dbReference type="Google" id="ProtNLM"/>
    </source>
</evidence>
<dbReference type="PANTHER" id="PTHR21585">
    <property type="entry name" value="FULL-LENGTH CDNA CLONE CS0DC025YL05 OF NEUROBLASTOMA"/>
    <property type="match status" value="1"/>
</dbReference>
<gene>
    <name evidence="3" type="ORF">KC01_LOCUS16022</name>
</gene>
<feature type="compositionally biased region" description="Basic residues" evidence="1">
    <location>
        <begin position="391"/>
        <end position="400"/>
    </location>
</feature>
<organism evidence="3 4">
    <name type="scientific">Knipowitschia caucasica</name>
    <name type="common">Caucasian dwarf goby</name>
    <name type="synonym">Pomatoschistus caucasicus</name>
    <dbReference type="NCBI Taxonomy" id="637954"/>
    <lineage>
        <taxon>Eukaryota</taxon>
        <taxon>Metazoa</taxon>
        <taxon>Chordata</taxon>
        <taxon>Craniata</taxon>
        <taxon>Vertebrata</taxon>
        <taxon>Euteleostomi</taxon>
        <taxon>Actinopterygii</taxon>
        <taxon>Neopterygii</taxon>
        <taxon>Teleostei</taxon>
        <taxon>Neoteleostei</taxon>
        <taxon>Acanthomorphata</taxon>
        <taxon>Gobiaria</taxon>
        <taxon>Gobiiformes</taxon>
        <taxon>Gobioidei</taxon>
        <taxon>Gobiidae</taxon>
        <taxon>Gobiinae</taxon>
        <taxon>Knipowitschia</taxon>
    </lineage>
</organism>
<evidence type="ECO:0000313" key="4">
    <source>
        <dbReference type="Proteomes" id="UP001497482"/>
    </source>
</evidence>
<feature type="region of interest" description="Disordered" evidence="1">
    <location>
        <begin position="170"/>
        <end position="202"/>
    </location>
</feature>
<reference evidence="3 4" key="1">
    <citation type="submission" date="2024-04" db="EMBL/GenBank/DDBJ databases">
        <authorList>
            <person name="Waldvogel A.-M."/>
            <person name="Schoenle A."/>
        </authorList>
    </citation>
    <scope>NUCLEOTIDE SEQUENCE [LARGE SCALE GENOMIC DNA]</scope>
</reference>
<feature type="compositionally biased region" description="Acidic residues" evidence="1">
    <location>
        <begin position="292"/>
        <end position="313"/>
    </location>
</feature>
<keyword evidence="4" id="KW-1185">Reference proteome</keyword>
<evidence type="ECO:0000256" key="1">
    <source>
        <dbReference type="SAM" id="MobiDB-lite"/>
    </source>
</evidence>
<dbReference type="AlphaFoldDB" id="A0AAV2K9Y9"/>
<proteinExistence type="predicted"/>
<feature type="region of interest" description="Disordered" evidence="1">
    <location>
        <begin position="391"/>
        <end position="428"/>
    </location>
</feature>
<name>A0AAV2K9Y9_KNICA</name>
<evidence type="ECO:0000256" key="2">
    <source>
        <dbReference type="SAM" id="Phobius"/>
    </source>
</evidence>